<evidence type="ECO:0000256" key="4">
    <source>
        <dbReference type="ARBA" id="ARBA00022723"/>
    </source>
</evidence>
<feature type="domain" description="Globin" evidence="7">
    <location>
        <begin position="18"/>
        <end position="167"/>
    </location>
</feature>
<evidence type="ECO:0000256" key="1">
    <source>
        <dbReference type="ARBA" id="ARBA00022448"/>
    </source>
</evidence>
<comment type="similarity">
    <text evidence="6">Belongs to the globin family.</text>
</comment>
<dbReference type="InterPro" id="IPR044399">
    <property type="entry name" value="Mb-like_M"/>
</dbReference>
<dbReference type="EMBL" id="CAJNOC010010105">
    <property type="protein sequence ID" value="CAF1136464.1"/>
    <property type="molecule type" value="Genomic_DNA"/>
</dbReference>
<evidence type="ECO:0000256" key="5">
    <source>
        <dbReference type="ARBA" id="ARBA00023004"/>
    </source>
</evidence>
<keyword evidence="4" id="KW-0479">Metal-binding</keyword>
<dbReference type="InterPro" id="IPR012292">
    <property type="entry name" value="Globin/Proto"/>
</dbReference>
<keyword evidence="9" id="KW-1185">Reference proteome</keyword>
<dbReference type="Proteomes" id="UP000663879">
    <property type="component" value="Unassembled WGS sequence"/>
</dbReference>
<dbReference type="GO" id="GO:0046872">
    <property type="term" value="F:metal ion binding"/>
    <property type="evidence" value="ECO:0007669"/>
    <property type="project" value="UniProtKB-KW"/>
</dbReference>
<evidence type="ECO:0000313" key="9">
    <source>
        <dbReference type="Proteomes" id="UP000663879"/>
    </source>
</evidence>
<name>A0A814RN63_9BILA</name>
<dbReference type="PROSITE" id="PS01033">
    <property type="entry name" value="GLOBIN"/>
    <property type="match status" value="1"/>
</dbReference>
<dbReference type="CDD" id="cd01040">
    <property type="entry name" value="Mb-like"/>
    <property type="match status" value="1"/>
</dbReference>
<evidence type="ECO:0000256" key="2">
    <source>
        <dbReference type="ARBA" id="ARBA00022617"/>
    </source>
</evidence>
<keyword evidence="5" id="KW-0408">Iron</keyword>
<keyword evidence="2 6" id="KW-0349">Heme</keyword>
<evidence type="ECO:0000256" key="3">
    <source>
        <dbReference type="ARBA" id="ARBA00022621"/>
    </source>
</evidence>
<dbReference type="InterPro" id="IPR050532">
    <property type="entry name" value="Globin-like_OT"/>
</dbReference>
<sequence length="169" mass="19514">MGSCSSSDLSFKNEKNNSLNTNDIILVRDSWRKIVHTGLCEYGTEFMINLLLKNPNLKSMWSFPDDLDSESKMRDCDGLRNHGEKLFTAIEAIIYTLDDMYTCVQILIGIGRSHYNKGVREEHFKVFGEVFIETLHRGLGKHFDAKLKTSWIKFLILIETQMKLGFENI</sequence>
<protein>
    <recommendedName>
        <fullName evidence="7">Globin domain-containing protein</fullName>
    </recommendedName>
</protein>
<dbReference type="InterPro" id="IPR009050">
    <property type="entry name" value="Globin-like_sf"/>
</dbReference>
<dbReference type="GO" id="GO:0005344">
    <property type="term" value="F:oxygen carrier activity"/>
    <property type="evidence" value="ECO:0007669"/>
    <property type="project" value="UniProtKB-KW"/>
</dbReference>
<evidence type="ECO:0000256" key="6">
    <source>
        <dbReference type="RuleBase" id="RU000356"/>
    </source>
</evidence>
<dbReference type="GO" id="GO:0019825">
    <property type="term" value="F:oxygen binding"/>
    <property type="evidence" value="ECO:0007669"/>
    <property type="project" value="InterPro"/>
</dbReference>
<comment type="caution">
    <text evidence="8">The sequence shown here is derived from an EMBL/GenBank/DDBJ whole genome shotgun (WGS) entry which is preliminary data.</text>
</comment>
<dbReference type="InterPro" id="IPR000971">
    <property type="entry name" value="Globin"/>
</dbReference>
<dbReference type="Gene3D" id="1.10.490.10">
    <property type="entry name" value="Globins"/>
    <property type="match status" value="1"/>
</dbReference>
<evidence type="ECO:0000313" key="8">
    <source>
        <dbReference type="EMBL" id="CAF1136464.1"/>
    </source>
</evidence>
<dbReference type="PANTHER" id="PTHR46458">
    <property type="entry name" value="BLR2807 PROTEIN"/>
    <property type="match status" value="1"/>
</dbReference>
<organism evidence="8 9">
    <name type="scientific">Brachionus calyciflorus</name>
    <dbReference type="NCBI Taxonomy" id="104777"/>
    <lineage>
        <taxon>Eukaryota</taxon>
        <taxon>Metazoa</taxon>
        <taxon>Spiralia</taxon>
        <taxon>Gnathifera</taxon>
        <taxon>Rotifera</taxon>
        <taxon>Eurotatoria</taxon>
        <taxon>Monogononta</taxon>
        <taxon>Pseudotrocha</taxon>
        <taxon>Ploima</taxon>
        <taxon>Brachionidae</taxon>
        <taxon>Brachionus</taxon>
    </lineage>
</organism>
<accession>A0A814RN63</accession>
<dbReference type="GO" id="GO:0020037">
    <property type="term" value="F:heme binding"/>
    <property type="evidence" value="ECO:0007669"/>
    <property type="project" value="InterPro"/>
</dbReference>
<dbReference type="AlphaFoldDB" id="A0A814RN63"/>
<keyword evidence="1 6" id="KW-0813">Transport</keyword>
<dbReference type="Pfam" id="PF00042">
    <property type="entry name" value="Globin"/>
    <property type="match status" value="1"/>
</dbReference>
<dbReference type="PANTHER" id="PTHR46458:SF1">
    <property type="entry name" value="GEO09476P1"/>
    <property type="match status" value="1"/>
</dbReference>
<gene>
    <name evidence="8" type="ORF">OXX778_LOCUS22709</name>
</gene>
<dbReference type="OrthoDB" id="436496at2759"/>
<proteinExistence type="inferred from homology"/>
<dbReference type="SUPFAM" id="SSF46458">
    <property type="entry name" value="Globin-like"/>
    <property type="match status" value="1"/>
</dbReference>
<keyword evidence="3 6" id="KW-0561">Oxygen transport</keyword>
<evidence type="ECO:0000259" key="7">
    <source>
        <dbReference type="PROSITE" id="PS01033"/>
    </source>
</evidence>
<reference evidence="8" key="1">
    <citation type="submission" date="2021-02" db="EMBL/GenBank/DDBJ databases">
        <authorList>
            <person name="Nowell W R."/>
        </authorList>
    </citation>
    <scope>NUCLEOTIDE SEQUENCE</scope>
    <source>
        <strain evidence="8">Ploen Becks lab</strain>
    </source>
</reference>